<evidence type="ECO:0000313" key="2">
    <source>
        <dbReference type="EMBL" id="MBH0229771.1"/>
    </source>
</evidence>
<reference evidence="2 3" key="1">
    <citation type="journal article" date="2005" name="Int. J. Syst. Evol. Microbiol.">
        <title>Halobacillus yeomjeoni sp. nov., isolated from a marine solar saltern in Korea.</title>
        <authorList>
            <person name="Yoon J.H."/>
            <person name="Kang S.J."/>
            <person name="Lee C.H."/>
            <person name="Oh H.W."/>
            <person name="Oh T.K."/>
        </authorList>
    </citation>
    <scope>NUCLEOTIDE SEQUENCE [LARGE SCALE GENOMIC DNA]</scope>
    <source>
        <strain evidence="2 3">KCTC 3957</strain>
    </source>
</reference>
<dbReference type="EMBL" id="JADZSC010000001">
    <property type="protein sequence ID" value="MBH0229771.1"/>
    <property type="molecule type" value="Genomic_DNA"/>
</dbReference>
<comment type="caution">
    <text evidence="2">The sequence shown here is derived from an EMBL/GenBank/DDBJ whole genome shotgun (WGS) entry which is preliminary data.</text>
</comment>
<evidence type="ECO:0000313" key="3">
    <source>
        <dbReference type="Proteomes" id="UP000614490"/>
    </source>
</evidence>
<proteinExistence type="predicted"/>
<protein>
    <submittedName>
        <fullName evidence="2">Uncharacterized protein</fullName>
    </submittedName>
</protein>
<keyword evidence="1" id="KW-0472">Membrane</keyword>
<keyword evidence="1" id="KW-0812">Transmembrane</keyword>
<sequence>MNSIVTAVKDMALDLYAMIRGFLYGFLLVTLFIIVIGLVIAAVVWLKGLIF</sequence>
<organism evidence="2 3">
    <name type="scientific">Halobacillus yeomjeoni</name>
    <dbReference type="NCBI Taxonomy" id="311194"/>
    <lineage>
        <taxon>Bacteria</taxon>
        <taxon>Bacillati</taxon>
        <taxon>Bacillota</taxon>
        <taxon>Bacilli</taxon>
        <taxon>Bacillales</taxon>
        <taxon>Bacillaceae</taxon>
        <taxon>Halobacillus</taxon>
    </lineage>
</organism>
<keyword evidence="1" id="KW-1133">Transmembrane helix</keyword>
<dbReference type="Proteomes" id="UP000614490">
    <property type="component" value="Unassembled WGS sequence"/>
</dbReference>
<keyword evidence="3" id="KW-1185">Reference proteome</keyword>
<gene>
    <name evidence="2" type="ORF">H0267_06025</name>
</gene>
<evidence type="ECO:0000256" key="1">
    <source>
        <dbReference type="SAM" id="Phobius"/>
    </source>
</evidence>
<dbReference type="RefSeq" id="WP_197316363.1">
    <property type="nucleotide sequence ID" value="NZ_JADZSC010000001.1"/>
</dbReference>
<name>A0A931MUX0_9BACI</name>
<feature type="transmembrane region" description="Helical" evidence="1">
    <location>
        <begin position="21"/>
        <end position="46"/>
    </location>
</feature>
<accession>A0A931MUX0</accession>
<dbReference type="AlphaFoldDB" id="A0A931MUX0"/>